<proteinExistence type="predicted"/>
<feature type="region of interest" description="Disordered" evidence="1">
    <location>
        <begin position="222"/>
        <end position="448"/>
    </location>
</feature>
<evidence type="ECO:0000256" key="2">
    <source>
        <dbReference type="SAM" id="SignalP"/>
    </source>
</evidence>
<reference evidence="3" key="1">
    <citation type="submission" date="2020-10" db="EMBL/GenBank/DDBJ databases">
        <authorList>
            <person name="Gilroy R."/>
        </authorList>
    </citation>
    <scope>NUCLEOTIDE SEQUENCE</scope>
    <source>
        <strain evidence="3">B1-15692</strain>
    </source>
</reference>
<dbReference type="PROSITE" id="PS51257">
    <property type="entry name" value="PROKAR_LIPOPROTEIN"/>
    <property type="match status" value="1"/>
</dbReference>
<sequence length="448" mass="49129">MKKKISILIAAAFALTSCGTMSLTSSSGQRFSDGLYSAPRVEDRQKSIAAKTETDELVQKTRDSEIYLSSSDTGSPRTDTLYIPENKSAIINFSNAGTSVTITDDPFDQVYLSIYPWTYYRPLTFRSMYWDPWYYGRHWGYYDPWYWDRWGYRDPWFWGFGYALDPWFYDPWYWGPAYRPWYHHYCGWYGGWGPGLGWHGPGHVHGGHGKDVYFGHSGPTGLRGTVSSSRPRNSYTSGVRKEAGTRTPVNRHGFSTSSSTPRRTSSATGTDGGRRGTSYTSASSSSSSRRVAGNRSGIVSTDRLVTKPSGNTSSGTSSYVPATGSRRSVQSYRGTASSGTRASSAAAGQTNWRRPENSYGRSSSSSYGTNGQSSYNRSSARTSSSSSYNRSSSSFNRSTSSFNRQSSSSYNRGSSSISRSSSFSGSRSSGYSGGGRSGGGGSSSVRRR</sequence>
<dbReference type="Proteomes" id="UP000823660">
    <property type="component" value="Unassembled WGS sequence"/>
</dbReference>
<feature type="chain" id="PRO_5038658982" description="Vitellogenin II" evidence="2">
    <location>
        <begin position="23"/>
        <end position="448"/>
    </location>
</feature>
<evidence type="ECO:0008006" key="5">
    <source>
        <dbReference type="Google" id="ProtNLM"/>
    </source>
</evidence>
<feature type="compositionally biased region" description="Gly residues" evidence="1">
    <location>
        <begin position="431"/>
        <end position="442"/>
    </location>
</feature>
<reference evidence="3" key="2">
    <citation type="journal article" date="2021" name="PeerJ">
        <title>Extensive microbial diversity within the chicken gut microbiome revealed by metagenomics and culture.</title>
        <authorList>
            <person name="Gilroy R."/>
            <person name="Ravi A."/>
            <person name="Getino M."/>
            <person name="Pursley I."/>
            <person name="Horton D.L."/>
            <person name="Alikhan N.F."/>
            <person name="Baker D."/>
            <person name="Gharbi K."/>
            <person name="Hall N."/>
            <person name="Watson M."/>
            <person name="Adriaenssens E.M."/>
            <person name="Foster-Nyarko E."/>
            <person name="Jarju S."/>
            <person name="Secka A."/>
            <person name="Antonio M."/>
            <person name="Oren A."/>
            <person name="Chaudhuri R.R."/>
            <person name="La Ragione R."/>
            <person name="Hildebrand F."/>
            <person name="Pallen M.J."/>
        </authorList>
    </citation>
    <scope>NUCLEOTIDE SEQUENCE</scope>
    <source>
        <strain evidence="3">B1-15692</strain>
    </source>
</reference>
<feature type="compositionally biased region" description="Polar residues" evidence="1">
    <location>
        <begin position="225"/>
        <end position="237"/>
    </location>
</feature>
<feature type="signal peptide" evidence="2">
    <location>
        <begin position="1"/>
        <end position="22"/>
    </location>
</feature>
<gene>
    <name evidence="3" type="ORF">IAB99_09965</name>
</gene>
<evidence type="ECO:0000313" key="4">
    <source>
        <dbReference type="Proteomes" id="UP000823660"/>
    </source>
</evidence>
<dbReference type="AlphaFoldDB" id="A0A9D9NC43"/>
<feature type="compositionally biased region" description="Polar residues" evidence="1">
    <location>
        <begin position="308"/>
        <end position="332"/>
    </location>
</feature>
<name>A0A9D9NC43_9BACT</name>
<comment type="caution">
    <text evidence="3">The sequence shown here is derived from an EMBL/GenBank/DDBJ whole genome shotgun (WGS) entry which is preliminary data.</text>
</comment>
<keyword evidence="2" id="KW-0732">Signal</keyword>
<evidence type="ECO:0000256" key="1">
    <source>
        <dbReference type="SAM" id="MobiDB-lite"/>
    </source>
</evidence>
<feature type="compositionally biased region" description="Low complexity" evidence="1">
    <location>
        <begin position="255"/>
        <end position="269"/>
    </location>
</feature>
<feature type="compositionally biased region" description="Low complexity" evidence="1">
    <location>
        <begin position="333"/>
        <end position="348"/>
    </location>
</feature>
<evidence type="ECO:0000313" key="3">
    <source>
        <dbReference type="EMBL" id="MBO8468061.1"/>
    </source>
</evidence>
<accession>A0A9D9NC43</accession>
<feature type="compositionally biased region" description="Low complexity" evidence="1">
    <location>
        <begin position="357"/>
        <end position="430"/>
    </location>
</feature>
<feature type="compositionally biased region" description="Low complexity" evidence="1">
    <location>
        <begin position="276"/>
        <end position="297"/>
    </location>
</feature>
<protein>
    <recommendedName>
        <fullName evidence="5">Vitellogenin II</fullName>
    </recommendedName>
</protein>
<dbReference type="EMBL" id="JADIMH010000068">
    <property type="protein sequence ID" value="MBO8468061.1"/>
    <property type="molecule type" value="Genomic_DNA"/>
</dbReference>
<organism evidence="3 4">
    <name type="scientific">Candidatus Cryptobacteroides faecipullorum</name>
    <dbReference type="NCBI Taxonomy" id="2840764"/>
    <lineage>
        <taxon>Bacteria</taxon>
        <taxon>Pseudomonadati</taxon>
        <taxon>Bacteroidota</taxon>
        <taxon>Bacteroidia</taxon>
        <taxon>Bacteroidales</taxon>
        <taxon>Candidatus Cryptobacteroides</taxon>
    </lineage>
</organism>